<accession>A0A2U1MEM6</accession>
<feature type="region of interest" description="Disordered" evidence="1">
    <location>
        <begin position="682"/>
        <end position="763"/>
    </location>
</feature>
<name>A0A2U1MEM6_ARTAN</name>
<dbReference type="EMBL" id="PKPP01005555">
    <property type="protein sequence ID" value="PWA59697.1"/>
    <property type="molecule type" value="Genomic_DNA"/>
</dbReference>
<evidence type="ECO:0000313" key="3">
    <source>
        <dbReference type="Proteomes" id="UP000245207"/>
    </source>
</evidence>
<reference evidence="2 3" key="1">
    <citation type="journal article" date="2018" name="Mol. Plant">
        <title>The genome of Artemisia annua provides insight into the evolution of Asteraceae family and artemisinin biosynthesis.</title>
        <authorList>
            <person name="Shen Q."/>
            <person name="Zhang L."/>
            <person name="Liao Z."/>
            <person name="Wang S."/>
            <person name="Yan T."/>
            <person name="Shi P."/>
            <person name="Liu M."/>
            <person name="Fu X."/>
            <person name="Pan Q."/>
            <person name="Wang Y."/>
            <person name="Lv Z."/>
            <person name="Lu X."/>
            <person name="Zhang F."/>
            <person name="Jiang W."/>
            <person name="Ma Y."/>
            <person name="Chen M."/>
            <person name="Hao X."/>
            <person name="Li L."/>
            <person name="Tang Y."/>
            <person name="Lv G."/>
            <person name="Zhou Y."/>
            <person name="Sun X."/>
            <person name="Brodelius P.E."/>
            <person name="Rose J.K.C."/>
            <person name="Tang K."/>
        </authorList>
    </citation>
    <scope>NUCLEOTIDE SEQUENCE [LARGE SCALE GENOMIC DNA]</scope>
    <source>
        <strain evidence="3">cv. Huhao1</strain>
        <tissue evidence="2">Leaf</tissue>
    </source>
</reference>
<evidence type="ECO:0000256" key="1">
    <source>
        <dbReference type="SAM" id="MobiDB-lite"/>
    </source>
</evidence>
<organism evidence="2 3">
    <name type="scientific">Artemisia annua</name>
    <name type="common">Sweet wormwood</name>
    <dbReference type="NCBI Taxonomy" id="35608"/>
    <lineage>
        <taxon>Eukaryota</taxon>
        <taxon>Viridiplantae</taxon>
        <taxon>Streptophyta</taxon>
        <taxon>Embryophyta</taxon>
        <taxon>Tracheophyta</taxon>
        <taxon>Spermatophyta</taxon>
        <taxon>Magnoliopsida</taxon>
        <taxon>eudicotyledons</taxon>
        <taxon>Gunneridae</taxon>
        <taxon>Pentapetalae</taxon>
        <taxon>asterids</taxon>
        <taxon>campanulids</taxon>
        <taxon>Asterales</taxon>
        <taxon>Asteraceae</taxon>
        <taxon>Asteroideae</taxon>
        <taxon>Anthemideae</taxon>
        <taxon>Artemisiinae</taxon>
        <taxon>Artemisia</taxon>
    </lineage>
</organism>
<feature type="compositionally biased region" description="Polar residues" evidence="1">
    <location>
        <begin position="542"/>
        <end position="552"/>
    </location>
</feature>
<dbReference type="PANTHER" id="PTHR34835">
    <property type="entry name" value="OS07G0283600 PROTEIN-RELATED"/>
    <property type="match status" value="1"/>
</dbReference>
<feature type="compositionally biased region" description="Polar residues" evidence="1">
    <location>
        <begin position="412"/>
        <end position="429"/>
    </location>
</feature>
<comment type="caution">
    <text evidence="2">The sequence shown here is derived from an EMBL/GenBank/DDBJ whole genome shotgun (WGS) entry which is preliminary data.</text>
</comment>
<gene>
    <name evidence="2" type="ORF">CTI12_AA364190</name>
</gene>
<keyword evidence="3" id="KW-1185">Reference proteome</keyword>
<sequence>MDSDSDFESSYSKMAIVTKKKVKKEKVKWEDEGLIQEVKNNERKSINIRMSPRSLKKVQEKLRIPQVEELEKMGFGEFHNNFNFYSTPPELGLWVVTNFESKTCSIKMNNGRKIKITRELVRDMLGIPMGDMKVEALEEKNLYEETTAKWREVVESIVVKNKIFISKLEEHLCSLTEVDWEFRVAFLVLFFSIFGQGNKDGEVNERIIPILSNTDNLSQMDWCSYVIECMVKECSGYMPNKYFSGPLLLLVIIYVNSMTSETVKVEKTVPAFKAWSSRLLFERQKEELALGFGCLPIAEGDEEGNLVCQLQTPKINLKYGLYGTIDMEEANKDFRSKSFEEMKGIIRDNMVLCNQLMMDTDYKLMIALRLNPEDEDLKKMVETRKDLFAESYKEDGHKNGDVATNGEENDGNGWQNVDDGNNLNEQMGDQNKEDGGNDDMAGDKGIYEEGTKETLNVNHDLIDMNDFLKKVSDKEKKSDIFGTNPEVSGQDLVGTKYNAIVPFDMDLISSQRLSQSTDENEKQTQEMQYDDLEDIVPLPESQEPNLTKSGEQSMDETEMVDKIVKLPFMSTGITDAAKGLAADAPSATDDAPSATADAPSATATKAAIATPPYHSTKLKLNRNSSGKYDVEKVDNSNESKKTIVDAAKESVVGVIDATLVSSVAPINYVPFENIQKEENVAAATKKEPVKRAKKVASNKEPERKRRGKKGETKKEMVKAQKAQTKKAEPKRVQKRGAKAVEEDKEDDMLKEKRTVKPSNAMNSPFYDRKVHLYKKWSEAEMKLVEYMWSDNTPER</sequence>
<feature type="region of interest" description="Disordered" evidence="1">
    <location>
        <begin position="535"/>
        <end position="556"/>
    </location>
</feature>
<feature type="region of interest" description="Disordered" evidence="1">
    <location>
        <begin position="395"/>
        <end position="445"/>
    </location>
</feature>
<dbReference type="PANTHER" id="PTHR34835:SF90">
    <property type="entry name" value="AMINOTRANSFERASE-LIKE PLANT MOBILE DOMAIN-CONTAINING PROTEIN"/>
    <property type="match status" value="1"/>
</dbReference>
<dbReference type="Proteomes" id="UP000245207">
    <property type="component" value="Unassembled WGS sequence"/>
</dbReference>
<feature type="region of interest" description="Disordered" evidence="1">
    <location>
        <begin position="583"/>
        <end position="636"/>
    </location>
</feature>
<evidence type="ECO:0008006" key="4">
    <source>
        <dbReference type="Google" id="ProtNLM"/>
    </source>
</evidence>
<dbReference type="OrthoDB" id="1001981at2759"/>
<evidence type="ECO:0000313" key="2">
    <source>
        <dbReference type="EMBL" id="PWA59697.1"/>
    </source>
</evidence>
<proteinExistence type="predicted"/>
<dbReference type="AlphaFoldDB" id="A0A2U1MEM6"/>
<protein>
    <recommendedName>
        <fullName evidence="4">Ulp1 protease family, C-terminal catalytic domain-containing protein</fullName>
    </recommendedName>
</protein>
<feature type="compositionally biased region" description="Basic and acidic residues" evidence="1">
    <location>
        <begin position="430"/>
        <end position="445"/>
    </location>
</feature>
<feature type="compositionally biased region" description="Low complexity" evidence="1">
    <location>
        <begin position="583"/>
        <end position="612"/>
    </location>
</feature>
<feature type="compositionally biased region" description="Basic and acidic residues" evidence="1">
    <location>
        <begin position="697"/>
        <end position="718"/>
    </location>
</feature>